<dbReference type="EMBL" id="BNCH01000001">
    <property type="protein sequence ID" value="GHE87195.1"/>
    <property type="molecule type" value="Genomic_DNA"/>
</dbReference>
<dbReference type="SUPFAM" id="SSF88713">
    <property type="entry name" value="Glycoside hydrolase/deacetylase"/>
    <property type="match status" value="1"/>
</dbReference>
<keyword evidence="3" id="KW-1185">Reference proteome</keyword>
<dbReference type="Gene3D" id="3.20.20.370">
    <property type="entry name" value="Glycoside hydrolase/deacetylase"/>
    <property type="match status" value="1"/>
</dbReference>
<proteinExistence type="predicted"/>
<feature type="region of interest" description="Disordered" evidence="1">
    <location>
        <begin position="33"/>
        <end position="202"/>
    </location>
</feature>
<accession>A0ABQ3ILF7</accession>
<comment type="caution">
    <text evidence="2">The sequence shown here is derived from an EMBL/GenBank/DDBJ whole genome shotgun (WGS) entry which is preliminary data.</text>
</comment>
<dbReference type="CDD" id="cd10936">
    <property type="entry name" value="CE4_DAC2"/>
    <property type="match status" value="1"/>
</dbReference>
<feature type="compositionally biased region" description="Low complexity" evidence="1">
    <location>
        <begin position="43"/>
        <end position="70"/>
    </location>
</feature>
<evidence type="ECO:0008006" key="4">
    <source>
        <dbReference type="Google" id="ProtNLM"/>
    </source>
</evidence>
<organism evidence="2 3">
    <name type="scientific">Aliiroseovarius zhejiangensis</name>
    <dbReference type="NCBI Taxonomy" id="1632025"/>
    <lineage>
        <taxon>Bacteria</taxon>
        <taxon>Pseudomonadati</taxon>
        <taxon>Pseudomonadota</taxon>
        <taxon>Alphaproteobacteria</taxon>
        <taxon>Rhodobacterales</taxon>
        <taxon>Paracoccaceae</taxon>
        <taxon>Aliiroseovarius</taxon>
    </lineage>
</organism>
<dbReference type="Proteomes" id="UP000609802">
    <property type="component" value="Unassembled WGS sequence"/>
</dbReference>
<feature type="compositionally biased region" description="Low complexity" evidence="1">
    <location>
        <begin position="77"/>
        <end position="106"/>
    </location>
</feature>
<evidence type="ECO:0000313" key="2">
    <source>
        <dbReference type="EMBL" id="GHE87195.1"/>
    </source>
</evidence>
<sequence length="453" mass="45971">MAKGFVSGVLAGTVVSVLGLGVVSLQLAPVQPGRVDPPPVDQGAPAPDAPTTPDGASGASSEAGDAQAAAPEVNDTPPDAISAPDSPAEMDIADVAPDTDVPVADAPAPPPEPAVPADEAPLDTDAPPVPAPDAAPEPAVQDSADANPDATGDDAARTDAETSQADEAAAPKLPQSIPELANTPQIKSDPVAPFDDQADGVTTNRLPTIEQPADENQAPAEAGAVLTDQFMLAIDQNAAAFSNPEGRPLMSVVLMDLGRTRQSLGDLNNLPFPVSFIVEASAPDAEQAVAFYRSTGAEVLIVPSLPANATPKDAEVIFQAQAPLLDQAVAIFMAEESGFQGNSQLAAQIAEILVASGHGLVSEPQGLNTGHKTALKTGVAAGTVFRELDGEGQDSQVMRRFLDNAAFKAGQDSGVILLGHARAETLQALIEWSLGNRAKTVAMAPVSALLLGG</sequence>
<gene>
    <name evidence="2" type="ORF">GCM10016455_03750</name>
</gene>
<dbReference type="InterPro" id="IPR006837">
    <property type="entry name" value="Divergent_DAC"/>
</dbReference>
<name>A0ABQ3ILF7_9RHOB</name>
<evidence type="ECO:0000256" key="1">
    <source>
        <dbReference type="SAM" id="MobiDB-lite"/>
    </source>
</evidence>
<feature type="compositionally biased region" description="Low complexity" evidence="1">
    <location>
        <begin position="115"/>
        <end position="126"/>
    </location>
</feature>
<protein>
    <recommendedName>
        <fullName evidence="4">Divergent polysaccharide deacetylase family protein</fullName>
    </recommendedName>
</protein>
<dbReference type="InterPro" id="IPR011330">
    <property type="entry name" value="Glyco_hydro/deAcase_b/a-brl"/>
</dbReference>
<dbReference type="RefSeq" id="WP_191284771.1">
    <property type="nucleotide sequence ID" value="NZ_BNCH01000001.1"/>
</dbReference>
<reference evidence="3" key="1">
    <citation type="journal article" date="2019" name="Int. J. Syst. Evol. Microbiol.">
        <title>The Global Catalogue of Microorganisms (GCM) 10K type strain sequencing project: providing services to taxonomists for standard genome sequencing and annotation.</title>
        <authorList>
            <consortium name="The Broad Institute Genomics Platform"/>
            <consortium name="The Broad Institute Genome Sequencing Center for Infectious Disease"/>
            <person name="Wu L."/>
            <person name="Ma J."/>
        </authorList>
    </citation>
    <scope>NUCLEOTIDE SEQUENCE [LARGE SCALE GENOMIC DNA]</scope>
    <source>
        <strain evidence="3">KCTC 42443</strain>
    </source>
</reference>
<evidence type="ECO:0000313" key="3">
    <source>
        <dbReference type="Proteomes" id="UP000609802"/>
    </source>
</evidence>
<dbReference type="Pfam" id="PF04748">
    <property type="entry name" value="Polysacc_deac_2"/>
    <property type="match status" value="1"/>
</dbReference>